<feature type="compositionally biased region" description="Basic residues" evidence="1">
    <location>
        <begin position="311"/>
        <end position="325"/>
    </location>
</feature>
<dbReference type="CDD" id="cd04859">
    <property type="entry name" value="Prim_Pol"/>
    <property type="match status" value="1"/>
</dbReference>
<evidence type="ECO:0000256" key="1">
    <source>
        <dbReference type="SAM" id="MobiDB-lite"/>
    </source>
</evidence>
<dbReference type="SMART" id="SM00943">
    <property type="entry name" value="Prim-Pol"/>
    <property type="match status" value="1"/>
</dbReference>
<feature type="domain" description="DNA primase/polymerase bifunctional N-terminal" evidence="2">
    <location>
        <begin position="33"/>
        <end position="198"/>
    </location>
</feature>
<dbReference type="EMBL" id="QGSZ01000071">
    <property type="protein sequence ID" value="RQX09160.1"/>
    <property type="molecule type" value="Genomic_DNA"/>
</dbReference>
<feature type="region of interest" description="Disordered" evidence="1">
    <location>
        <begin position="1"/>
        <end position="25"/>
    </location>
</feature>
<dbReference type="OrthoDB" id="3218228at2"/>
<comment type="caution">
    <text evidence="3">The sequence shown here is derived from an EMBL/GenBank/DDBJ whole genome shotgun (WGS) entry which is preliminary data.</text>
</comment>
<protein>
    <recommendedName>
        <fullName evidence="2">DNA primase/polymerase bifunctional N-terminal domain-containing protein</fullName>
    </recommendedName>
</protein>
<sequence>MTTPTQAHGPTAAPATQPPPPQDLRSEPVLNVALRYATAGIPVMPLHTPQRAGGCSCRRALACPSPGKHPRLRHGLRDASTDPALVRQLWTRWPDANIGLATGSLLDVCDIDTADGLRTVTAILDNAPSKGPVVRTGSGWHLWFAATGHANRVGVIPGVDWRGRGGLVVAPPSLHPTGRRYTFTQQFDRVLPDCPPALRRLLSPPPAPVPEPATAIPGRIDDPDRYGLAALNGEIGRILAAPRPVIRGGQRITAGGRNTALHLAAFRLGQLAAHDGLDAQVVWPRLAEAARTVGLSAAEARTTVASGWRAGLRRPRAVTRGRQPRRGGTSPHPGRRLRLAVTSRPST</sequence>
<evidence type="ECO:0000259" key="2">
    <source>
        <dbReference type="SMART" id="SM00943"/>
    </source>
</evidence>
<gene>
    <name evidence="3" type="ORF">DLJ59_01110</name>
</gene>
<reference evidence="3 4" key="1">
    <citation type="submission" date="2018-05" db="EMBL/GenBank/DDBJ databases">
        <title>Micromonospora from Atacama Desert.</title>
        <authorList>
            <person name="Carro L."/>
            <person name="Goodfellow M."/>
            <person name="Klenk H.-P."/>
        </authorList>
    </citation>
    <scope>NUCLEOTIDE SEQUENCE [LARGE SCALE GENOMIC DNA]</scope>
    <source>
        <strain evidence="3 4">LB39</strain>
    </source>
</reference>
<dbReference type="AlphaFoldDB" id="A0A3N9X861"/>
<evidence type="ECO:0000313" key="3">
    <source>
        <dbReference type="EMBL" id="RQX09160.1"/>
    </source>
</evidence>
<organism evidence="3 4">
    <name type="scientific">Micromonospora inaquosa</name>
    <dbReference type="NCBI Taxonomy" id="2203716"/>
    <lineage>
        <taxon>Bacteria</taxon>
        <taxon>Bacillati</taxon>
        <taxon>Actinomycetota</taxon>
        <taxon>Actinomycetes</taxon>
        <taxon>Micromonosporales</taxon>
        <taxon>Micromonosporaceae</taxon>
        <taxon>Micromonospora</taxon>
    </lineage>
</organism>
<dbReference type="InterPro" id="IPR015330">
    <property type="entry name" value="DNA_primase/pol_bifunc_N"/>
</dbReference>
<evidence type="ECO:0000313" key="4">
    <source>
        <dbReference type="Proteomes" id="UP000282312"/>
    </source>
</evidence>
<dbReference type="Proteomes" id="UP000282312">
    <property type="component" value="Unassembled WGS sequence"/>
</dbReference>
<feature type="region of interest" description="Disordered" evidence="1">
    <location>
        <begin position="308"/>
        <end position="347"/>
    </location>
</feature>
<keyword evidence="4" id="KW-1185">Reference proteome</keyword>
<feature type="compositionally biased region" description="Low complexity" evidence="1">
    <location>
        <begin position="1"/>
        <end position="15"/>
    </location>
</feature>
<dbReference type="RefSeq" id="WP_124770652.1">
    <property type="nucleotide sequence ID" value="NZ_QGSZ01000071.1"/>
</dbReference>
<accession>A0A3N9X861</accession>
<dbReference type="Pfam" id="PF09250">
    <property type="entry name" value="Prim-Pol"/>
    <property type="match status" value="1"/>
</dbReference>
<dbReference type="SUPFAM" id="SSF56747">
    <property type="entry name" value="Prim-pol domain"/>
    <property type="match status" value="1"/>
</dbReference>
<name>A0A3N9X861_9ACTN</name>
<proteinExistence type="predicted"/>